<feature type="compositionally biased region" description="Polar residues" evidence="1">
    <location>
        <begin position="1"/>
        <end position="10"/>
    </location>
</feature>
<comment type="caution">
    <text evidence="2">The sequence shown here is derived from an EMBL/GenBank/DDBJ whole genome shotgun (WGS) entry which is preliminary data.</text>
</comment>
<name>A0A8H6WUG2_9AGAR</name>
<evidence type="ECO:0000256" key="1">
    <source>
        <dbReference type="SAM" id="MobiDB-lite"/>
    </source>
</evidence>
<reference evidence="2" key="1">
    <citation type="submission" date="2020-05" db="EMBL/GenBank/DDBJ databases">
        <title>Mycena genomes resolve the evolution of fungal bioluminescence.</title>
        <authorList>
            <person name="Tsai I.J."/>
        </authorList>
    </citation>
    <scope>NUCLEOTIDE SEQUENCE</scope>
    <source>
        <strain evidence="2">160909Yilan</strain>
    </source>
</reference>
<dbReference type="AlphaFoldDB" id="A0A8H6WUG2"/>
<gene>
    <name evidence="2" type="ORF">MSAN_02470700</name>
</gene>
<sequence>MTSRCCSWSSPPARWCSRRRQGCDEDDVHRQKVAAEAEHLHQIARAALALQPVLEKPSLVTIQTLHLLSIYTTLGSPPAAHSRSKGEDEGETSMEMTWSLITPRRI</sequence>
<keyword evidence="3" id="KW-1185">Reference proteome</keyword>
<dbReference type="Proteomes" id="UP000623467">
    <property type="component" value="Unassembled WGS sequence"/>
</dbReference>
<evidence type="ECO:0000313" key="3">
    <source>
        <dbReference type="Proteomes" id="UP000623467"/>
    </source>
</evidence>
<proteinExistence type="predicted"/>
<dbReference type="EMBL" id="JACAZH010000071">
    <property type="protein sequence ID" value="KAF7328689.1"/>
    <property type="molecule type" value="Genomic_DNA"/>
</dbReference>
<feature type="region of interest" description="Disordered" evidence="1">
    <location>
        <begin position="1"/>
        <end position="21"/>
    </location>
</feature>
<dbReference type="OrthoDB" id="424974at2759"/>
<feature type="region of interest" description="Disordered" evidence="1">
    <location>
        <begin position="74"/>
        <end position="106"/>
    </location>
</feature>
<organism evidence="2 3">
    <name type="scientific">Mycena sanguinolenta</name>
    <dbReference type="NCBI Taxonomy" id="230812"/>
    <lineage>
        <taxon>Eukaryota</taxon>
        <taxon>Fungi</taxon>
        <taxon>Dikarya</taxon>
        <taxon>Basidiomycota</taxon>
        <taxon>Agaricomycotina</taxon>
        <taxon>Agaricomycetes</taxon>
        <taxon>Agaricomycetidae</taxon>
        <taxon>Agaricales</taxon>
        <taxon>Marasmiineae</taxon>
        <taxon>Mycenaceae</taxon>
        <taxon>Mycena</taxon>
    </lineage>
</organism>
<accession>A0A8H6WUG2</accession>
<protein>
    <submittedName>
        <fullName evidence="2">Zn(2)-C6 fungal-type domain-containing protein</fullName>
    </submittedName>
</protein>
<evidence type="ECO:0000313" key="2">
    <source>
        <dbReference type="EMBL" id="KAF7328689.1"/>
    </source>
</evidence>